<feature type="region of interest" description="Disordered" evidence="1">
    <location>
        <begin position="1"/>
        <end position="42"/>
    </location>
</feature>
<protein>
    <submittedName>
        <fullName evidence="2">Uncharacterized protein</fullName>
    </submittedName>
</protein>
<feature type="compositionally biased region" description="Polar residues" evidence="1">
    <location>
        <begin position="528"/>
        <end position="546"/>
    </location>
</feature>
<feature type="compositionally biased region" description="Low complexity" evidence="1">
    <location>
        <begin position="472"/>
        <end position="486"/>
    </location>
</feature>
<evidence type="ECO:0000313" key="3">
    <source>
        <dbReference type="Proteomes" id="UP000051952"/>
    </source>
</evidence>
<proteinExistence type="predicted"/>
<feature type="region of interest" description="Disordered" evidence="1">
    <location>
        <begin position="472"/>
        <end position="546"/>
    </location>
</feature>
<feature type="region of interest" description="Disordered" evidence="1">
    <location>
        <begin position="204"/>
        <end position="232"/>
    </location>
</feature>
<evidence type="ECO:0000313" key="2">
    <source>
        <dbReference type="EMBL" id="CUG52530.1"/>
    </source>
</evidence>
<dbReference type="VEuPathDB" id="TriTrypDB:BSAL_80690"/>
<reference evidence="3" key="1">
    <citation type="submission" date="2015-09" db="EMBL/GenBank/DDBJ databases">
        <authorList>
            <consortium name="Pathogen Informatics"/>
        </authorList>
    </citation>
    <scope>NUCLEOTIDE SEQUENCE [LARGE SCALE GENOMIC DNA]</scope>
    <source>
        <strain evidence="3">Lake Konstanz</strain>
    </source>
</reference>
<evidence type="ECO:0000256" key="1">
    <source>
        <dbReference type="SAM" id="MobiDB-lite"/>
    </source>
</evidence>
<organism evidence="2 3">
    <name type="scientific">Bodo saltans</name>
    <name type="common">Flagellated protozoan</name>
    <dbReference type="NCBI Taxonomy" id="75058"/>
    <lineage>
        <taxon>Eukaryota</taxon>
        <taxon>Discoba</taxon>
        <taxon>Euglenozoa</taxon>
        <taxon>Kinetoplastea</taxon>
        <taxon>Metakinetoplastina</taxon>
        <taxon>Eubodonida</taxon>
        <taxon>Bodonidae</taxon>
        <taxon>Bodo</taxon>
    </lineage>
</organism>
<name>A0A0S4J341_BODSA</name>
<dbReference type="Proteomes" id="UP000051952">
    <property type="component" value="Unassembled WGS sequence"/>
</dbReference>
<feature type="region of interest" description="Disordered" evidence="1">
    <location>
        <begin position="400"/>
        <end position="434"/>
    </location>
</feature>
<dbReference type="AlphaFoldDB" id="A0A0S4J341"/>
<sequence>MDHEEPNYVEMAPLPVEEDDNDSVSLPPPPPPPEATVAPPQQLRVEAKPFTPSFGNGNSSAVPPDAAAAHYEEDPQQYGYDEYQPHYFPYHQRRAQIPRQVSVTRAHYDEDGKVVYPARVTVVQNPGIMRMIAERDVRKGYRENSKKSTSCFQQQHQHVQQQQQQHVLVQTPIGAVMMPVLAPVPQAIPHQHHQPAFAVFNRQQQPTTSAAPHPNGIAPSTVAPSAPSLGDQSRSLASALMDPTLNPPPKYVAYNPFADTALDTMKTSIDTLLQDDDDEGVDPADVALKRGHKEDAADDAGAPIVDPLWLLNEVKRIESDGTAAPNHNHNNTTAISTSALLGLPTIAPKAPQLVEEVCTPEPIGPRPGGGMASAAAPPLPPPYVGITQNTTLPPPPPAYIPTAQPSQAHSPSVLPAPPQPVATSTSSSSTFVPNLSAKPFVPGSGMMSTTSLPTYTDAMSLSSAPIPAYRNSSSMNTTIHSSSSGSVGPRGQDGSGDLDDSRALGDDSPSMSNLKINPDAFFAPAGHATSNRPSSQAHGNQPVNPFSLQSLQGVRRAEHAMPLQQVVWQSVLFGGSPTWVPPVFPAIPDETVRLYNGSAHYGVTRPLTHPHVTLHLYDYQCATCPLNHIYPGKVHERPADVKLGGICGDVPALSIAHMIEVITGVKIVAIDMFGNNLGRCNLWLQNPAEVVQLTQKFDRKMWMSPVYHQYAVVALDDDGKEFLHWYLEGLRTFGPKSVRFPRHLVTCERWIV</sequence>
<gene>
    <name evidence="2" type="ORF">BSAL_80690</name>
</gene>
<accession>A0A0S4J341</accession>
<dbReference type="EMBL" id="CYKH01000854">
    <property type="protein sequence ID" value="CUG52530.1"/>
    <property type="molecule type" value="Genomic_DNA"/>
</dbReference>
<keyword evidence="3" id="KW-1185">Reference proteome</keyword>